<dbReference type="Proteomes" id="UP000268727">
    <property type="component" value="Unassembled WGS sequence"/>
</dbReference>
<evidence type="ECO:0000256" key="7">
    <source>
        <dbReference type="RuleBase" id="RU363032"/>
    </source>
</evidence>
<evidence type="ECO:0000256" key="4">
    <source>
        <dbReference type="ARBA" id="ARBA00022692"/>
    </source>
</evidence>
<dbReference type="PANTHER" id="PTHR43744:SF3">
    <property type="entry name" value="LACTOSE TRANSPORT SYSTEM PERMEASE PROTEIN LACG"/>
    <property type="match status" value="1"/>
</dbReference>
<feature type="transmembrane region" description="Helical" evidence="7">
    <location>
        <begin position="119"/>
        <end position="140"/>
    </location>
</feature>
<evidence type="ECO:0000259" key="8">
    <source>
        <dbReference type="PROSITE" id="PS50928"/>
    </source>
</evidence>
<keyword evidence="3" id="KW-1003">Cell membrane</keyword>
<dbReference type="AlphaFoldDB" id="A0A3N1GX88"/>
<comment type="caution">
    <text evidence="9">The sequence shown here is derived from an EMBL/GenBank/DDBJ whole genome shotgun (WGS) entry which is preliminary data.</text>
</comment>
<reference evidence="9 10" key="1">
    <citation type="submission" date="2018-11" db="EMBL/GenBank/DDBJ databases">
        <title>Sequencing the genomes of 1000 actinobacteria strains.</title>
        <authorList>
            <person name="Klenk H.-P."/>
        </authorList>
    </citation>
    <scope>NUCLEOTIDE SEQUENCE [LARGE SCALE GENOMIC DNA]</scope>
    <source>
        <strain evidence="9 10">DSM 44231</strain>
    </source>
</reference>
<comment type="similarity">
    <text evidence="7">Belongs to the binding-protein-dependent transport system permease family.</text>
</comment>
<evidence type="ECO:0000256" key="6">
    <source>
        <dbReference type="ARBA" id="ARBA00023136"/>
    </source>
</evidence>
<evidence type="ECO:0000256" key="5">
    <source>
        <dbReference type="ARBA" id="ARBA00022989"/>
    </source>
</evidence>
<dbReference type="Pfam" id="PF00528">
    <property type="entry name" value="BPD_transp_1"/>
    <property type="match status" value="1"/>
</dbReference>
<feature type="transmembrane region" description="Helical" evidence="7">
    <location>
        <begin position="30"/>
        <end position="50"/>
    </location>
</feature>
<evidence type="ECO:0000313" key="9">
    <source>
        <dbReference type="EMBL" id="ROP34875.1"/>
    </source>
</evidence>
<accession>A0A3N1GX88</accession>
<comment type="subcellular location">
    <subcellularLocation>
        <location evidence="1 7">Cell membrane</location>
        <topology evidence="1 7">Multi-pass membrane protein</topology>
    </subcellularLocation>
</comment>
<dbReference type="PANTHER" id="PTHR43744">
    <property type="entry name" value="ABC TRANSPORTER PERMEASE PROTEIN MG189-RELATED-RELATED"/>
    <property type="match status" value="1"/>
</dbReference>
<protein>
    <submittedName>
        <fullName evidence="9">Multiple sugar transport system permease protein</fullName>
    </submittedName>
</protein>
<dbReference type="Gene3D" id="1.10.3720.10">
    <property type="entry name" value="MetI-like"/>
    <property type="match status" value="1"/>
</dbReference>
<keyword evidence="10" id="KW-1185">Reference proteome</keyword>
<dbReference type="InterPro" id="IPR035906">
    <property type="entry name" value="MetI-like_sf"/>
</dbReference>
<evidence type="ECO:0000313" key="10">
    <source>
        <dbReference type="Proteomes" id="UP000268727"/>
    </source>
</evidence>
<dbReference type="CDD" id="cd06261">
    <property type="entry name" value="TM_PBP2"/>
    <property type="match status" value="1"/>
</dbReference>
<organism evidence="9 10">
    <name type="scientific">Saccharothrix texasensis</name>
    <dbReference type="NCBI Taxonomy" id="103734"/>
    <lineage>
        <taxon>Bacteria</taxon>
        <taxon>Bacillati</taxon>
        <taxon>Actinomycetota</taxon>
        <taxon>Actinomycetes</taxon>
        <taxon>Pseudonocardiales</taxon>
        <taxon>Pseudonocardiaceae</taxon>
        <taxon>Saccharothrix</taxon>
    </lineage>
</organism>
<dbReference type="RefSeq" id="WP_123741120.1">
    <property type="nucleotide sequence ID" value="NZ_RJKM01000001.1"/>
</dbReference>
<proteinExistence type="inferred from homology"/>
<dbReference type="GO" id="GO:0005886">
    <property type="term" value="C:plasma membrane"/>
    <property type="evidence" value="ECO:0007669"/>
    <property type="project" value="UniProtKB-SubCell"/>
</dbReference>
<feature type="transmembrane region" description="Helical" evidence="7">
    <location>
        <begin position="208"/>
        <end position="231"/>
    </location>
</feature>
<dbReference type="InterPro" id="IPR000515">
    <property type="entry name" value="MetI-like"/>
</dbReference>
<keyword evidence="2 7" id="KW-0813">Transport</keyword>
<evidence type="ECO:0000256" key="2">
    <source>
        <dbReference type="ARBA" id="ARBA00022448"/>
    </source>
</evidence>
<keyword evidence="9" id="KW-0762">Sugar transport</keyword>
<dbReference type="GO" id="GO:0055085">
    <property type="term" value="P:transmembrane transport"/>
    <property type="evidence" value="ECO:0007669"/>
    <property type="project" value="InterPro"/>
</dbReference>
<dbReference type="OrthoDB" id="4821463at2"/>
<name>A0A3N1GX88_9PSEU</name>
<keyword evidence="4 7" id="KW-0812">Transmembrane</keyword>
<evidence type="ECO:0000256" key="3">
    <source>
        <dbReference type="ARBA" id="ARBA00022475"/>
    </source>
</evidence>
<gene>
    <name evidence="9" type="ORF">EDD40_0079</name>
</gene>
<sequence>MATTLDTRPVRPARDGRGTSLPGFVVRTPYYVLTGALALLFLFPMVWAAVASVAPQAGTAQTDGWGFANYGTLVDYQAGIWQYLLNSAIVSGLTVLFTVTISLLGGFAFARFDFPGKNLLFLVTLAILMVPYATLLIPLYVLLNRLGLQNSLVGLALVLTMFQLPFATFMMRVSFEALPKELEEAAFVDGCGTFAALRRVLLPAVRPGLVTVALFAFLAAWNDFITPLVLISDSDKVPLPLAVANLRQQVMGVIDYGATEAGVVVLAVPCVFLFLVLQRQYVRGFMSGAFKG</sequence>
<keyword evidence="5 7" id="KW-1133">Transmembrane helix</keyword>
<dbReference type="EMBL" id="RJKM01000001">
    <property type="protein sequence ID" value="ROP34875.1"/>
    <property type="molecule type" value="Genomic_DNA"/>
</dbReference>
<dbReference type="SUPFAM" id="SSF161098">
    <property type="entry name" value="MetI-like"/>
    <property type="match status" value="1"/>
</dbReference>
<feature type="transmembrane region" description="Helical" evidence="7">
    <location>
        <begin position="256"/>
        <end position="277"/>
    </location>
</feature>
<feature type="transmembrane region" description="Helical" evidence="7">
    <location>
        <begin position="83"/>
        <end position="107"/>
    </location>
</feature>
<feature type="domain" description="ABC transmembrane type-1" evidence="8">
    <location>
        <begin position="84"/>
        <end position="277"/>
    </location>
</feature>
<feature type="transmembrane region" description="Helical" evidence="7">
    <location>
        <begin position="152"/>
        <end position="171"/>
    </location>
</feature>
<evidence type="ECO:0000256" key="1">
    <source>
        <dbReference type="ARBA" id="ARBA00004651"/>
    </source>
</evidence>
<keyword evidence="6 7" id="KW-0472">Membrane</keyword>
<dbReference type="PROSITE" id="PS50928">
    <property type="entry name" value="ABC_TM1"/>
    <property type="match status" value="1"/>
</dbReference>